<evidence type="ECO:0000313" key="1">
    <source>
        <dbReference type="EMBL" id="WNM19102.1"/>
    </source>
</evidence>
<name>A0AA96EW73_9FLAO</name>
<organism evidence="1">
    <name type="scientific">Flavobacterium capsici</name>
    <dbReference type="NCBI Taxonomy" id="3075618"/>
    <lineage>
        <taxon>Bacteria</taxon>
        <taxon>Pseudomonadati</taxon>
        <taxon>Bacteroidota</taxon>
        <taxon>Flavobacteriia</taxon>
        <taxon>Flavobacteriales</taxon>
        <taxon>Flavobacteriaceae</taxon>
        <taxon>Flavobacterium</taxon>
    </lineage>
</organism>
<sequence>MINNQKKKFKSTILNLQRAMVQLTVEQKKQSQQLVLSEDLKQKIVQINQTISQSVYELGFELFKQNYPKRTT</sequence>
<accession>A0AA96J6R9</accession>
<dbReference type="EMBL" id="CP134890">
    <property type="protein sequence ID" value="WNM20491.1"/>
    <property type="molecule type" value="Genomic_DNA"/>
</dbReference>
<evidence type="ECO:0000313" key="2">
    <source>
        <dbReference type="EMBL" id="WNM20491.1"/>
    </source>
</evidence>
<accession>A0AA96EW73</accession>
<dbReference type="AlphaFoldDB" id="A0AA96EW73"/>
<proteinExistence type="predicted"/>
<evidence type="ECO:0000313" key="3">
    <source>
        <dbReference type="Proteomes" id="UP001304515"/>
    </source>
</evidence>
<dbReference type="RefSeq" id="WP_313323665.1">
    <property type="nucleotide sequence ID" value="NZ_CP134878.1"/>
</dbReference>
<reference evidence="1 3" key="1">
    <citation type="submission" date="2023-09" db="EMBL/GenBank/DDBJ databases">
        <title>Flavobacterium sp. a novel bacteria isolate from Pepper rhizosphere.</title>
        <authorList>
            <person name="Peng Y."/>
            <person name="Lee J."/>
        </authorList>
    </citation>
    <scope>NUCLEOTIDE SEQUENCE</scope>
    <source>
        <strain evidence="1">PMR2A8</strain>
        <strain evidence="2 3">PMTSA4</strain>
    </source>
</reference>
<gene>
    <name evidence="2" type="ORF">RN605_07275</name>
    <name evidence="1" type="ORF">RN608_00105</name>
</gene>
<dbReference type="EMBL" id="CP134878">
    <property type="protein sequence ID" value="WNM19102.1"/>
    <property type="molecule type" value="Genomic_DNA"/>
</dbReference>
<dbReference type="Proteomes" id="UP001304515">
    <property type="component" value="Chromosome"/>
</dbReference>
<dbReference type="KEGG" id="fcj:RN605_07275"/>
<keyword evidence="3" id="KW-1185">Reference proteome</keyword>
<protein>
    <submittedName>
        <fullName evidence="1">Uncharacterized protein</fullName>
    </submittedName>
</protein>